<organism evidence="2 3">
    <name type="scientific">Caballeronia hypogeia</name>
    <dbReference type="NCBI Taxonomy" id="1777140"/>
    <lineage>
        <taxon>Bacteria</taxon>
        <taxon>Pseudomonadati</taxon>
        <taxon>Pseudomonadota</taxon>
        <taxon>Betaproteobacteria</taxon>
        <taxon>Burkholderiales</taxon>
        <taxon>Burkholderiaceae</taxon>
        <taxon>Caballeronia</taxon>
    </lineage>
</organism>
<dbReference type="Proteomes" id="UP000054851">
    <property type="component" value="Unassembled WGS sequence"/>
</dbReference>
<comment type="caution">
    <text evidence="2">The sequence shown here is derived from an EMBL/GenBank/DDBJ whole genome shotgun (WGS) entry which is preliminary data.</text>
</comment>
<keyword evidence="3" id="KW-1185">Reference proteome</keyword>
<sequence>MSPIQYIAAAYRFRRKLAPQITTVLALAAILTYHAETSRQLDWLLG</sequence>
<evidence type="ECO:0000313" key="3">
    <source>
        <dbReference type="Proteomes" id="UP000054851"/>
    </source>
</evidence>
<dbReference type="EMBL" id="FCOA02000007">
    <property type="protein sequence ID" value="SAK60656.1"/>
    <property type="molecule type" value="Genomic_DNA"/>
</dbReference>
<gene>
    <name evidence="2" type="ORF">AWB79_02726</name>
</gene>
<proteinExistence type="predicted"/>
<dbReference type="OrthoDB" id="9109672at2"/>
<accession>A0A158AT63</accession>
<feature type="transmembrane region" description="Helical" evidence="1">
    <location>
        <begin position="17"/>
        <end position="35"/>
    </location>
</feature>
<keyword evidence="1" id="KW-1133">Transmembrane helix</keyword>
<dbReference type="RefSeq" id="WP_157695768.1">
    <property type="nucleotide sequence ID" value="NZ_FCOA02000007.1"/>
</dbReference>
<keyword evidence="1" id="KW-0812">Transmembrane</keyword>
<reference evidence="2" key="1">
    <citation type="submission" date="2016-01" db="EMBL/GenBank/DDBJ databases">
        <authorList>
            <person name="Peeters C."/>
        </authorList>
    </citation>
    <scope>NUCLEOTIDE SEQUENCE</scope>
    <source>
        <strain evidence="2">LMG 29322</strain>
    </source>
</reference>
<evidence type="ECO:0000256" key="1">
    <source>
        <dbReference type="SAM" id="Phobius"/>
    </source>
</evidence>
<dbReference type="AlphaFoldDB" id="A0A158AT63"/>
<keyword evidence="1" id="KW-0472">Membrane</keyword>
<protein>
    <submittedName>
        <fullName evidence="2">Uncharacterized protein</fullName>
    </submittedName>
</protein>
<name>A0A158AT63_9BURK</name>
<evidence type="ECO:0000313" key="2">
    <source>
        <dbReference type="EMBL" id="SAK60656.1"/>
    </source>
</evidence>